<dbReference type="Proteomes" id="UP000661894">
    <property type="component" value="Unassembled WGS sequence"/>
</dbReference>
<keyword evidence="2" id="KW-1185">Reference proteome</keyword>
<evidence type="ECO:0000313" key="2">
    <source>
        <dbReference type="Proteomes" id="UP000661894"/>
    </source>
</evidence>
<dbReference type="RefSeq" id="WP_251840684.1">
    <property type="nucleotide sequence ID" value="NZ_JACSPO010000013.1"/>
</dbReference>
<proteinExistence type="predicted"/>
<protein>
    <submittedName>
        <fullName evidence="1">Plantaricin C family lantibiotic</fullName>
    </submittedName>
</protein>
<reference evidence="1 2" key="1">
    <citation type="submission" date="2020-08" db="EMBL/GenBank/DDBJ databases">
        <title>A Genomic Blueprint of the Chicken Gut Microbiome.</title>
        <authorList>
            <person name="Gilroy R."/>
            <person name="Ravi A."/>
            <person name="Getino M."/>
            <person name="Pursley I."/>
            <person name="Horton D.L."/>
            <person name="Alikhan N.-F."/>
            <person name="Baker D."/>
            <person name="Gharbi K."/>
            <person name="Hall N."/>
            <person name="Watson M."/>
            <person name="Adriaenssens E.M."/>
            <person name="Foster-Nyarko E."/>
            <person name="Jarju S."/>
            <person name="Secka A."/>
            <person name="Antonio M."/>
            <person name="Oren A."/>
            <person name="Chaudhuri R."/>
            <person name="La Ragione R.M."/>
            <person name="Hildebrand F."/>
            <person name="Pallen M.J."/>
        </authorList>
    </citation>
    <scope>NUCLEOTIDE SEQUENCE [LARGE SCALE GENOMIC DNA]</scope>
    <source>
        <strain evidence="1 2">Sa1BUA1</strain>
    </source>
</reference>
<comment type="caution">
    <text evidence="1">The sequence shown here is derived from an EMBL/GenBank/DDBJ whole genome shotgun (WGS) entry which is preliminary data.</text>
</comment>
<evidence type="ECO:0000313" key="1">
    <source>
        <dbReference type="EMBL" id="MBD8063585.1"/>
    </source>
</evidence>
<name>A0ABR8Z5Q5_9MICO</name>
<dbReference type="NCBIfam" id="NF000539">
    <property type="entry name" value="plantaricin"/>
    <property type="match status" value="1"/>
</dbReference>
<sequence>MSKPKFSPNADVLMEIDDQAVTADQAGQGWGTIVTTLTCYGVSWAIGNDGNFCTATVECQKNCS</sequence>
<dbReference type="InterPro" id="IPR029243">
    <property type="entry name" value="Lantibiotic_alpha"/>
</dbReference>
<dbReference type="Pfam" id="PF14867">
    <property type="entry name" value="Lantibiotic_a"/>
    <property type="match status" value="1"/>
</dbReference>
<organism evidence="1 2">
    <name type="scientific">Oceanitalea stevensii</name>
    <dbReference type="NCBI Taxonomy" id="2763072"/>
    <lineage>
        <taxon>Bacteria</taxon>
        <taxon>Bacillati</taxon>
        <taxon>Actinomycetota</taxon>
        <taxon>Actinomycetes</taxon>
        <taxon>Micrococcales</taxon>
        <taxon>Bogoriellaceae</taxon>
        <taxon>Georgenia</taxon>
    </lineage>
</organism>
<dbReference type="EMBL" id="JACSPO010000013">
    <property type="protein sequence ID" value="MBD8063585.1"/>
    <property type="molecule type" value="Genomic_DNA"/>
</dbReference>
<gene>
    <name evidence="1" type="ORF">H9624_14780</name>
</gene>
<accession>A0ABR8Z5Q5</accession>